<protein>
    <submittedName>
        <fullName evidence="1">Uncharacterized protein</fullName>
    </submittedName>
</protein>
<sequence>MNIDNNNTQPTSFNEIDLPKEHWDNDSIKRWCKVIGVKENDIKIIEKMELDGYWFNYKQSNLEALLGGYGVSIPSSVRIHSKFNPKSTTTTTTTNTVQEFDWGNNTEPSMMEKSVKHLSDNFKLPGFIYYNVSDKKEFLYTNHSSLPNIIKGGVDVVIVPDFIAIEDLDTSFHFAIELKTNEKLVESGRFQAYIQLLASNLRSTSPVVHIITDLRNSWRFRWFEDNSIISYILPPHHKLMN</sequence>
<keyword evidence="2" id="KW-1185">Reference proteome</keyword>
<evidence type="ECO:0000313" key="1">
    <source>
        <dbReference type="EMBL" id="KYQ90206.1"/>
    </source>
</evidence>
<dbReference type="AlphaFoldDB" id="A0A151Z8A9"/>
<gene>
    <name evidence="1" type="ORF">DLAC_08806</name>
</gene>
<organism evidence="1 2">
    <name type="scientific">Tieghemostelium lacteum</name>
    <name type="common">Slime mold</name>
    <name type="synonym">Dictyostelium lacteum</name>
    <dbReference type="NCBI Taxonomy" id="361077"/>
    <lineage>
        <taxon>Eukaryota</taxon>
        <taxon>Amoebozoa</taxon>
        <taxon>Evosea</taxon>
        <taxon>Eumycetozoa</taxon>
        <taxon>Dictyostelia</taxon>
        <taxon>Dictyosteliales</taxon>
        <taxon>Raperosteliaceae</taxon>
        <taxon>Tieghemostelium</taxon>
    </lineage>
</organism>
<comment type="caution">
    <text evidence="1">The sequence shown here is derived from an EMBL/GenBank/DDBJ whole genome shotgun (WGS) entry which is preliminary data.</text>
</comment>
<dbReference type="EMBL" id="LODT01000037">
    <property type="protein sequence ID" value="KYQ90206.1"/>
    <property type="molecule type" value="Genomic_DNA"/>
</dbReference>
<dbReference type="Proteomes" id="UP000076078">
    <property type="component" value="Unassembled WGS sequence"/>
</dbReference>
<evidence type="ECO:0000313" key="2">
    <source>
        <dbReference type="Proteomes" id="UP000076078"/>
    </source>
</evidence>
<reference evidence="1 2" key="1">
    <citation type="submission" date="2015-12" db="EMBL/GenBank/DDBJ databases">
        <title>Dictyostelia acquired genes for synthesis and detection of signals that induce cell-type specialization by lateral gene transfer from prokaryotes.</title>
        <authorList>
            <person name="Gloeckner G."/>
            <person name="Schaap P."/>
        </authorList>
    </citation>
    <scope>NUCLEOTIDE SEQUENCE [LARGE SCALE GENOMIC DNA]</scope>
    <source>
        <strain evidence="1 2">TK</strain>
    </source>
</reference>
<dbReference type="OrthoDB" id="74661at2759"/>
<accession>A0A151Z8A9</accession>
<dbReference type="InParanoid" id="A0A151Z8A9"/>
<name>A0A151Z8A9_TIELA</name>
<proteinExistence type="predicted"/>